<keyword evidence="4" id="KW-1185">Reference proteome</keyword>
<comment type="similarity">
    <text evidence="1">Belongs to the glycosyltransferase 47 family.</text>
</comment>
<proteinExistence type="inferred from homology"/>
<dbReference type="PANTHER" id="PTHR11062">
    <property type="entry name" value="EXOSTOSIN HEPARAN SULFATE GLYCOSYLTRANSFERASE -RELATED"/>
    <property type="match status" value="1"/>
</dbReference>
<evidence type="ECO:0000313" key="4">
    <source>
        <dbReference type="Proteomes" id="UP001230188"/>
    </source>
</evidence>
<reference evidence="3" key="1">
    <citation type="submission" date="2023-01" db="EMBL/GenBank/DDBJ databases">
        <title>Metagenome sequencing of chrysophaentin producing Chrysophaeum taylorii.</title>
        <authorList>
            <person name="Davison J."/>
            <person name="Bewley C."/>
        </authorList>
    </citation>
    <scope>NUCLEOTIDE SEQUENCE</scope>
    <source>
        <strain evidence="3">NIES-1699</strain>
    </source>
</reference>
<dbReference type="EMBL" id="JAQMWT010000317">
    <property type="protein sequence ID" value="KAJ8605114.1"/>
    <property type="molecule type" value="Genomic_DNA"/>
</dbReference>
<accession>A0AAD7XN27</accession>
<name>A0AAD7XN27_9STRA</name>
<dbReference type="InterPro" id="IPR040911">
    <property type="entry name" value="Exostosin_GT47"/>
</dbReference>
<dbReference type="AlphaFoldDB" id="A0AAD7XN27"/>
<dbReference type="PANTHER" id="PTHR11062:SF281">
    <property type="entry name" value="EXOSTOSIN-LIKE 2"/>
    <property type="match status" value="1"/>
</dbReference>
<feature type="domain" description="Exostosin GT47" evidence="2">
    <location>
        <begin position="26"/>
        <end position="327"/>
    </location>
</feature>
<organism evidence="3 4">
    <name type="scientific">Chrysophaeum taylorii</name>
    <dbReference type="NCBI Taxonomy" id="2483200"/>
    <lineage>
        <taxon>Eukaryota</taxon>
        <taxon>Sar</taxon>
        <taxon>Stramenopiles</taxon>
        <taxon>Ochrophyta</taxon>
        <taxon>Pelagophyceae</taxon>
        <taxon>Pelagomonadales</taxon>
        <taxon>Pelagomonadaceae</taxon>
        <taxon>Chrysophaeum</taxon>
    </lineage>
</organism>
<dbReference type="Proteomes" id="UP001230188">
    <property type="component" value="Unassembled WGS sequence"/>
</dbReference>
<gene>
    <name evidence="3" type="ORF">CTAYLR_000422</name>
</gene>
<evidence type="ECO:0000256" key="1">
    <source>
        <dbReference type="ARBA" id="ARBA00010271"/>
    </source>
</evidence>
<dbReference type="Pfam" id="PF03016">
    <property type="entry name" value="Exostosin_GT47"/>
    <property type="match status" value="1"/>
</dbReference>
<sequence length="457" mass="52068">MWWWLLPVQTVMGASFYVYYLGGLQAQDTQQRQYALSFVTLERLLADPRRVTSRAEATLKFVPLDLARYHLEAQTEPEPPMYVCHRVEEVRGIVGNASMDHVVLVAHVATSVYFMFGRHCRDQFGWLLGMQWLTIEAPWVVDAKRMEAHLDNDPSRPSHRFFGVPSIHTAPYTASFRARRPRDIELLREYQASRNRSALVTQITGGHSRTKSPLRRLLREECARRGPAVCFSDWQAARRAVPSLKEAKGEMRQFEARLAREVAWLPAYAAATFCIQPFGTTPSRAALFQCLHAGGIPVIFEPYLLEAFHTLFSEQDWAVYIPVADAINDVSTAVYGTLLAMPETRIASLRRVIARVAPRLQYSYPGANISDDAYERPWRTRRRRYPRACGAQSQARGRRDDALQWTSSFLNHGAFGVPCVFRFADAWRARVERQLDAFVDNELFAHVAGSTPAVVDF</sequence>
<evidence type="ECO:0000313" key="3">
    <source>
        <dbReference type="EMBL" id="KAJ8605114.1"/>
    </source>
</evidence>
<evidence type="ECO:0000259" key="2">
    <source>
        <dbReference type="Pfam" id="PF03016"/>
    </source>
</evidence>
<comment type="caution">
    <text evidence="3">The sequence shown here is derived from an EMBL/GenBank/DDBJ whole genome shotgun (WGS) entry which is preliminary data.</text>
</comment>
<protein>
    <recommendedName>
        <fullName evidence="2">Exostosin GT47 domain-containing protein</fullName>
    </recommendedName>
</protein>
<dbReference type="InterPro" id="IPR004263">
    <property type="entry name" value="Exostosin"/>
</dbReference>
<dbReference type="GO" id="GO:0016757">
    <property type="term" value="F:glycosyltransferase activity"/>
    <property type="evidence" value="ECO:0007669"/>
    <property type="project" value="InterPro"/>
</dbReference>